<dbReference type="AlphaFoldDB" id="A0A6D2JVS4"/>
<keyword evidence="2" id="KW-1185">Reference proteome</keyword>
<evidence type="ECO:0000313" key="2">
    <source>
        <dbReference type="Proteomes" id="UP000467841"/>
    </source>
</evidence>
<comment type="caution">
    <text evidence="1">The sequence shown here is derived from an EMBL/GenBank/DDBJ whole genome shotgun (WGS) entry which is preliminary data.</text>
</comment>
<dbReference type="EMBL" id="CACVBM020001331">
    <property type="protein sequence ID" value="CAA7045873.1"/>
    <property type="molecule type" value="Genomic_DNA"/>
</dbReference>
<name>A0A6D2JVS4_9BRAS</name>
<sequence length="108" mass="12246">MSNGPTRTQTGQPSAVSLCRWIRRVGPLRAAVAKSSTLTRTALYWRLSGSTRRSTDWHQVFKPFGVLKKALMGKSKKQKEVVVYLSTFYQPTHKNVAGLLLWFCCEGW</sequence>
<evidence type="ECO:0000313" key="1">
    <source>
        <dbReference type="EMBL" id="CAA7045873.1"/>
    </source>
</evidence>
<accession>A0A6D2JVS4</accession>
<gene>
    <name evidence="1" type="ORF">MERR_LOCUS33108</name>
</gene>
<reference evidence="1" key="1">
    <citation type="submission" date="2020-01" db="EMBL/GenBank/DDBJ databases">
        <authorList>
            <person name="Mishra B."/>
        </authorList>
    </citation>
    <scope>NUCLEOTIDE SEQUENCE [LARGE SCALE GENOMIC DNA]</scope>
</reference>
<organism evidence="1 2">
    <name type="scientific">Microthlaspi erraticum</name>
    <dbReference type="NCBI Taxonomy" id="1685480"/>
    <lineage>
        <taxon>Eukaryota</taxon>
        <taxon>Viridiplantae</taxon>
        <taxon>Streptophyta</taxon>
        <taxon>Embryophyta</taxon>
        <taxon>Tracheophyta</taxon>
        <taxon>Spermatophyta</taxon>
        <taxon>Magnoliopsida</taxon>
        <taxon>eudicotyledons</taxon>
        <taxon>Gunneridae</taxon>
        <taxon>Pentapetalae</taxon>
        <taxon>rosids</taxon>
        <taxon>malvids</taxon>
        <taxon>Brassicales</taxon>
        <taxon>Brassicaceae</taxon>
        <taxon>Coluteocarpeae</taxon>
        <taxon>Microthlaspi</taxon>
    </lineage>
</organism>
<protein>
    <submittedName>
        <fullName evidence="1">Uncharacterized protein</fullName>
    </submittedName>
</protein>
<dbReference type="Proteomes" id="UP000467841">
    <property type="component" value="Unassembled WGS sequence"/>
</dbReference>
<proteinExistence type="predicted"/>